<dbReference type="HAMAP" id="MF_01400">
    <property type="entry name" value="MsrB"/>
    <property type="match status" value="1"/>
</dbReference>
<evidence type="ECO:0000313" key="9">
    <source>
        <dbReference type="EMBL" id="SDD86502.1"/>
    </source>
</evidence>
<dbReference type="PANTHER" id="PTHR10173">
    <property type="entry name" value="METHIONINE SULFOXIDE REDUCTASE"/>
    <property type="match status" value="1"/>
</dbReference>
<dbReference type="RefSeq" id="WP_090146958.1">
    <property type="nucleotide sequence ID" value="NZ_FNAN01000002.1"/>
</dbReference>
<dbReference type="GO" id="GO:0033743">
    <property type="term" value="F:peptide-methionine (R)-S-oxide reductase activity"/>
    <property type="evidence" value="ECO:0007669"/>
    <property type="project" value="UniProtKB-UniRule"/>
</dbReference>
<dbReference type="EMBL" id="FNAN01000002">
    <property type="protein sequence ID" value="SDD86502.1"/>
    <property type="molecule type" value="Genomic_DNA"/>
</dbReference>
<evidence type="ECO:0000259" key="8">
    <source>
        <dbReference type="PROSITE" id="PS51790"/>
    </source>
</evidence>
<dbReference type="PROSITE" id="PS51790">
    <property type="entry name" value="MSRB"/>
    <property type="match status" value="1"/>
</dbReference>
<feature type="domain" description="MsrB" evidence="8">
    <location>
        <begin position="50"/>
        <end position="172"/>
    </location>
</feature>
<dbReference type="Proteomes" id="UP000198748">
    <property type="component" value="Unassembled WGS sequence"/>
</dbReference>
<keyword evidence="3 6" id="KW-0862">Zinc</keyword>
<evidence type="ECO:0000256" key="1">
    <source>
        <dbReference type="ARBA" id="ARBA00007174"/>
    </source>
</evidence>
<dbReference type="Gene3D" id="2.170.150.20">
    <property type="entry name" value="Peptide methionine sulfoxide reductase"/>
    <property type="match status" value="1"/>
</dbReference>
<dbReference type="SUPFAM" id="SSF51316">
    <property type="entry name" value="Mss4-like"/>
    <property type="match status" value="1"/>
</dbReference>
<dbReference type="NCBIfam" id="TIGR00357">
    <property type="entry name" value="peptide-methionine (R)-S-oxide reductase MsrB"/>
    <property type="match status" value="1"/>
</dbReference>
<proteinExistence type="inferred from homology"/>
<dbReference type="GO" id="GO:0005737">
    <property type="term" value="C:cytoplasm"/>
    <property type="evidence" value="ECO:0007669"/>
    <property type="project" value="TreeGrafter"/>
</dbReference>
<dbReference type="Pfam" id="PF01641">
    <property type="entry name" value="SelR"/>
    <property type="match status" value="1"/>
</dbReference>
<evidence type="ECO:0000256" key="4">
    <source>
        <dbReference type="ARBA" id="ARBA00023002"/>
    </source>
</evidence>
<name>A0A1G6Y875_9BACT</name>
<comment type="cofactor">
    <cofactor evidence="6">
        <name>Zn(2+)</name>
        <dbReference type="ChEBI" id="CHEBI:29105"/>
    </cofactor>
    <text evidence="6">Binds 1 zinc ion per subunit. The zinc ion is important for the structural integrity of the protein.</text>
</comment>
<accession>A0A1G6Y875</accession>
<evidence type="ECO:0000256" key="7">
    <source>
        <dbReference type="SAM" id="MobiDB-lite"/>
    </source>
</evidence>
<sequence>MKNILMAAIAGIFALTLQNCYGQSSADQGKPAAKAPEYSRTETAPVKKSNDDWQKVLSPEVYRVARLKGTERPFTSEYEHSKEIGTFYCAVCGNPLFKSDAKYESGCGWPSFFEPISKKSIVEAADNSLGMHRIEVMCGRCKSHLGHVFDDGPPPTGLRYCINGVVLDFEKAKTAEKKFNSKKKPESGS</sequence>
<dbReference type="EC" id="1.8.4.12" evidence="6"/>
<dbReference type="InterPro" id="IPR011057">
    <property type="entry name" value="Mss4-like_sf"/>
</dbReference>
<evidence type="ECO:0000313" key="10">
    <source>
        <dbReference type="Proteomes" id="UP000198748"/>
    </source>
</evidence>
<evidence type="ECO:0000256" key="3">
    <source>
        <dbReference type="ARBA" id="ARBA00022833"/>
    </source>
</evidence>
<dbReference type="InterPro" id="IPR028427">
    <property type="entry name" value="Met_Sox_Rdtase_MsrB"/>
</dbReference>
<feature type="binding site" evidence="6">
    <location>
        <position position="92"/>
    </location>
    <ligand>
        <name>Zn(2+)</name>
        <dbReference type="ChEBI" id="CHEBI:29105"/>
    </ligand>
</feature>
<keyword evidence="4 6" id="KW-0560">Oxidoreductase</keyword>
<dbReference type="PANTHER" id="PTHR10173:SF52">
    <property type="entry name" value="METHIONINE-R-SULFOXIDE REDUCTASE B1"/>
    <property type="match status" value="1"/>
</dbReference>
<keyword evidence="10" id="KW-1185">Reference proteome</keyword>
<feature type="active site" description="Nucleophile" evidence="6">
    <location>
        <position position="161"/>
    </location>
</feature>
<evidence type="ECO:0000256" key="2">
    <source>
        <dbReference type="ARBA" id="ARBA00022723"/>
    </source>
</evidence>
<organism evidence="9 10">
    <name type="scientific">Dyadobacter soli</name>
    <dbReference type="NCBI Taxonomy" id="659014"/>
    <lineage>
        <taxon>Bacteria</taxon>
        <taxon>Pseudomonadati</taxon>
        <taxon>Bacteroidota</taxon>
        <taxon>Cytophagia</taxon>
        <taxon>Cytophagales</taxon>
        <taxon>Spirosomataceae</taxon>
        <taxon>Dyadobacter</taxon>
    </lineage>
</organism>
<evidence type="ECO:0000256" key="5">
    <source>
        <dbReference type="ARBA" id="ARBA00048488"/>
    </source>
</evidence>
<protein>
    <recommendedName>
        <fullName evidence="6">Peptide methionine sulfoxide reductase MsrB</fullName>
        <ecNumber evidence="6">1.8.4.12</ecNumber>
    </recommendedName>
    <alternativeName>
        <fullName evidence="6">Peptide-methionine (R)-S-oxide reductase</fullName>
    </alternativeName>
</protein>
<evidence type="ECO:0000256" key="6">
    <source>
        <dbReference type="HAMAP-Rule" id="MF_01400"/>
    </source>
</evidence>
<comment type="similarity">
    <text evidence="1 6">Belongs to the MsrB Met sulfoxide reductase family.</text>
</comment>
<dbReference type="GO" id="GO:0030091">
    <property type="term" value="P:protein repair"/>
    <property type="evidence" value="ECO:0007669"/>
    <property type="project" value="InterPro"/>
</dbReference>
<dbReference type="FunFam" id="2.170.150.20:FF:000001">
    <property type="entry name" value="Peptide methionine sulfoxide reductase MsrB"/>
    <property type="match status" value="1"/>
</dbReference>
<comment type="catalytic activity">
    <reaction evidence="5 6">
        <text>L-methionyl-[protein] + [thioredoxin]-disulfide + H2O = L-methionyl-(R)-S-oxide-[protein] + [thioredoxin]-dithiol</text>
        <dbReference type="Rhea" id="RHEA:24164"/>
        <dbReference type="Rhea" id="RHEA-COMP:10698"/>
        <dbReference type="Rhea" id="RHEA-COMP:10700"/>
        <dbReference type="Rhea" id="RHEA-COMP:12313"/>
        <dbReference type="Rhea" id="RHEA-COMP:12314"/>
        <dbReference type="ChEBI" id="CHEBI:15377"/>
        <dbReference type="ChEBI" id="CHEBI:16044"/>
        <dbReference type="ChEBI" id="CHEBI:29950"/>
        <dbReference type="ChEBI" id="CHEBI:45764"/>
        <dbReference type="ChEBI" id="CHEBI:50058"/>
        <dbReference type="EC" id="1.8.4.12"/>
    </reaction>
</comment>
<feature type="binding site" evidence="6">
    <location>
        <position position="138"/>
    </location>
    <ligand>
        <name>Zn(2+)</name>
        <dbReference type="ChEBI" id="CHEBI:29105"/>
    </ligand>
</feature>
<dbReference type="GO" id="GO:0006979">
    <property type="term" value="P:response to oxidative stress"/>
    <property type="evidence" value="ECO:0007669"/>
    <property type="project" value="InterPro"/>
</dbReference>
<feature type="binding site" evidence="6">
    <location>
        <position position="141"/>
    </location>
    <ligand>
        <name>Zn(2+)</name>
        <dbReference type="ChEBI" id="CHEBI:29105"/>
    </ligand>
</feature>
<dbReference type="OrthoDB" id="4174719at2"/>
<feature type="binding site" evidence="6">
    <location>
        <position position="89"/>
    </location>
    <ligand>
        <name>Zn(2+)</name>
        <dbReference type="ChEBI" id="CHEBI:29105"/>
    </ligand>
</feature>
<feature type="region of interest" description="Disordered" evidence="7">
    <location>
        <begin position="28"/>
        <end position="51"/>
    </location>
</feature>
<dbReference type="AlphaFoldDB" id="A0A1G6Y875"/>
<dbReference type="GO" id="GO:0008270">
    <property type="term" value="F:zinc ion binding"/>
    <property type="evidence" value="ECO:0007669"/>
    <property type="project" value="UniProtKB-UniRule"/>
</dbReference>
<reference evidence="10" key="1">
    <citation type="submission" date="2016-10" db="EMBL/GenBank/DDBJ databases">
        <authorList>
            <person name="Varghese N."/>
            <person name="Submissions S."/>
        </authorList>
    </citation>
    <scope>NUCLEOTIDE SEQUENCE [LARGE SCALE GENOMIC DNA]</scope>
    <source>
        <strain evidence="10">DSM 25329</strain>
    </source>
</reference>
<keyword evidence="2 6" id="KW-0479">Metal-binding</keyword>
<dbReference type="InterPro" id="IPR002579">
    <property type="entry name" value="Met_Sox_Rdtase_MsrB_dom"/>
</dbReference>
<gene>
    <name evidence="6" type="primary">msrB</name>
    <name evidence="9" type="ORF">SAMN04487996_102376</name>
</gene>
<dbReference type="STRING" id="659014.SAMN04487996_102376"/>